<reference evidence="2 3" key="1">
    <citation type="submission" date="2019-07" db="EMBL/GenBank/DDBJ databases">
        <title>Whole genome shotgun sequence of Agrococcus baldri NBRC 103055.</title>
        <authorList>
            <person name="Hosoyama A."/>
            <person name="Uohara A."/>
            <person name="Ohji S."/>
            <person name="Ichikawa N."/>
        </authorList>
    </citation>
    <scope>NUCLEOTIDE SEQUENCE [LARGE SCALE GENOMIC DNA]</scope>
    <source>
        <strain evidence="2 3">NBRC 103055</strain>
    </source>
</reference>
<sequence>MQLLRGANPAVTLFDGDEPVALASVWRVDWSLVGTGTAIVLWHAGEVTVFGDRPDLGFWLASSFVRHFPEAEGLQWSQVRFDEDPVAVELDLSEGLLATSRRLSVRIWEPMGERGFQTDAFRLDGEDHALSLRLAPCRRAELVLDGQRIAGAPRVTEDAARPQSSAFLADQEEWRR</sequence>
<comment type="caution">
    <text evidence="2">The sequence shown here is derived from an EMBL/GenBank/DDBJ whole genome shotgun (WGS) entry which is preliminary data.</text>
</comment>
<organism evidence="2 3">
    <name type="scientific">Agrococcus baldri</name>
    <dbReference type="NCBI Taxonomy" id="153730"/>
    <lineage>
        <taxon>Bacteria</taxon>
        <taxon>Bacillati</taxon>
        <taxon>Actinomycetota</taxon>
        <taxon>Actinomycetes</taxon>
        <taxon>Micrococcales</taxon>
        <taxon>Microbacteriaceae</taxon>
        <taxon>Agrococcus</taxon>
    </lineage>
</organism>
<proteinExistence type="predicted"/>
<evidence type="ECO:0000313" key="2">
    <source>
        <dbReference type="EMBL" id="GEK81683.1"/>
    </source>
</evidence>
<dbReference type="AlphaFoldDB" id="A0AA87RMK4"/>
<name>A0AA87RMK4_9MICO</name>
<accession>A0AA87RMK4</accession>
<gene>
    <name evidence="2" type="ORF">ABA31_30340</name>
</gene>
<dbReference type="Proteomes" id="UP000321749">
    <property type="component" value="Unassembled WGS sequence"/>
</dbReference>
<dbReference type="EMBL" id="BJUU01000040">
    <property type="protein sequence ID" value="GEK81683.1"/>
    <property type="molecule type" value="Genomic_DNA"/>
</dbReference>
<evidence type="ECO:0000313" key="3">
    <source>
        <dbReference type="Proteomes" id="UP000321749"/>
    </source>
</evidence>
<protein>
    <submittedName>
        <fullName evidence="2">Uncharacterized protein</fullName>
    </submittedName>
</protein>
<feature type="region of interest" description="Disordered" evidence="1">
    <location>
        <begin position="154"/>
        <end position="176"/>
    </location>
</feature>
<keyword evidence="3" id="KW-1185">Reference proteome</keyword>
<evidence type="ECO:0000256" key="1">
    <source>
        <dbReference type="SAM" id="MobiDB-lite"/>
    </source>
</evidence>